<feature type="signal peptide" evidence="1">
    <location>
        <begin position="1"/>
        <end position="22"/>
    </location>
</feature>
<dbReference type="PIRSF" id="PIRSF008159">
    <property type="entry name" value="UCP008159_ABC"/>
    <property type="match status" value="1"/>
</dbReference>
<dbReference type="InterPro" id="IPR010412">
    <property type="entry name" value="DUF1007"/>
</dbReference>
<dbReference type="Proteomes" id="UP000308530">
    <property type="component" value="Chromosome"/>
</dbReference>
<keyword evidence="3" id="KW-1185">Reference proteome</keyword>
<evidence type="ECO:0000313" key="3">
    <source>
        <dbReference type="Proteomes" id="UP000308530"/>
    </source>
</evidence>
<dbReference type="Pfam" id="PF06226">
    <property type="entry name" value="DUF1007"/>
    <property type="match status" value="1"/>
</dbReference>
<name>A0ABX6QI43_9HYPH</name>
<protein>
    <submittedName>
        <fullName evidence="2">DUF1007 family protein</fullName>
    </submittedName>
</protein>
<evidence type="ECO:0000256" key="1">
    <source>
        <dbReference type="SAM" id="SignalP"/>
    </source>
</evidence>
<accession>A0ABX6QI43</accession>
<dbReference type="InterPro" id="IPR016537">
    <property type="entry name" value="UCP008159_ABC"/>
</dbReference>
<reference evidence="2 3" key="1">
    <citation type="submission" date="2020-06" db="EMBL/GenBank/DDBJ databases">
        <title>Genome sequence of Rhizobium sp strain ADMK78.</title>
        <authorList>
            <person name="Rahi P."/>
        </authorList>
    </citation>
    <scope>NUCLEOTIDE SEQUENCE [LARGE SCALE GENOMIC DNA]</scope>
    <source>
        <strain evidence="2 3">ADMK78</strain>
    </source>
</reference>
<feature type="chain" id="PRO_5046169487" evidence="1">
    <location>
        <begin position="23"/>
        <end position="214"/>
    </location>
</feature>
<dbReference type="EMBL" id="CP058350">
    <property type="protein sequence ID" value="QLF68169.1"/>
    <property type="molecule type" value="Genomic_DNA"/>
</dbReference>
<organism evidence="2 3">
    <name type="scientific">Peteryoungia desertarenae</name>
    <dbReference type="NCBI Taxonomy" id="1813451"/>
    <lineage>
        <taxon>Bacteria</taxon>
        <taxon>Pseudomonadati</taxon>
        <taxon>Pseudomonadota</taxon>
        <taxon>Alphaproteobacteria</taxon>
        <taxon>Hyphomicrobiales</taxon>
        <taxon>Rhizobiaceae</taxon>
        <taxon>Peteryoungia</taxon>
    </lineage>
</organism>
<keyword evidence="1" id="KW-0732">Signal</keyword>
<evidence type="ECO:0000313" key="2">
    <source>
        <dbReference type="EMBL" id="QLF68169.1"/>
    </source>
</evidence>
<sequence length="214" mass="23874">MKRRLALMIGGFCLSPLPQANAHPHIFAEARLEIVSDESGMLSELRNVWRFDEFFSSSVLLDFDHNSNLILDPGELKEIGDTIRESLGDYDYFTFITKNGAAAPVAKPEVFNADFRDNQLLVFFVAKPKEPVKIEGNLSIGVYDPTLYTAIDFTTDDEIQSIGSALSACTRQVVRPDPDEVIAQNQANLTEAFFNDPNGNLMGQLFATRVEFKC</sequence>
<gene>
    <name evidence="2" type="ORF">FE840_000545</name>
</gene>
<proteinExistence type="predicted"/>
<dbReference type="RefSeq" id="WP_138287985.1">
    <property type="nucleotide sequence ID" value="NZ_CP058350.1"/>
</dbReference>